<dbReference type="InterPro" id="IPR053924">
    <property type="entry name" value="RecX_HTH_2nd"/>
</dbReference>
<protein>
    <recommendedName>
        <fullName evidence="3 5">Regulatory protein RecX</fullName>
    </recommendedName>
</protein>
<dbReference type="EMBL" id="MHCZ01000036">
    <property type="protein sequence ID" value="OGY29323.1"/>
    <property type="molecule type" value="Genomic_DNA"/>
</dbReference>
<sequence>MGRITAIVPQKRKKDRSNIFLEGEFAFGLGGEAVFLNKLKTGKELTEEEVKKLIEADQVERLVEKIVRYLGFRPRSEKEVRDHLTFKGKLKDLKTEEEKRQYIGSIEKALERVRKLGYLDDTEFAKWWVGQRESFRKTSKRVLQSELFKKGISKAVMQEVLGKGISEESKAQALVEKKIKLLKKLSKAEMRIKLGQYLARAGFDWILIKKVVDSTLQNI</sequence>
<dbReference type="Proteomes" id="UP000178068">
    <property type="component" value="Unassembled WGS sequence"/>
</dbReference>
<dbReference type="Gene3D" id="1.10.10.10">
    <property type="entry name" value="Winged helix-like DNA-binding domain superfamily/Winged helix DNA-binding domain"/>
    <property type="match status" value="3"/>
</dbReference>
<evidence type="ECO:0000259" key="8">
    <source>
        <dbReference type="Pfam" id="PF21982"/>
    </source>
</evidence>
<dbReference type="GO" id="GO:0006282">
    <property type="term" value="P:regulation of DNA repair"/>
    <property type="evidence" value="ECO:0007669"/>
    <property type="project" value="UniProtKB-UniRule"/>
</dbReference>
<gene>
    <name evidence="5" type="primary">recX</name>
    <name evidence="9" type="ORF">A3F35_02230</name>
</gene>
<dbReference type="PANTHER" id="PTHR33602:SF1">
    <property type="entry name" value="REGULATORY PROTEIN RECX FAMILY PROTEIN"/>
    <property type="match status" value="1"/>
</dbReference>
<evidence type="ECO:0000259" key="6">
    <source>
        <dbReference type="Pfam" id="PF02631"/>
    </source>
</evidence>
<dbReference type="InterPro" id="IPR053925">
    <property type="entry name" value="RecX_HTH_3rd"/>
</dbReference>
<dbReference type="PANTHER" id="PTHR33602">
    <property type="entry name" value="REGULATORY PROTEIN RECX FAMILY PROTEIN"/>
    <property type="match status" value="1"/>
</dbReference>
<organism evidence="9 10">
    <name type="scientific">Candidatus Woykebacteria bacterium RIFCSPHIGHO2_12_FULL_45_10</name>
    <dbReference type="NCBI Taxonomy" id="1802603"/>
    <lineage>
        <taxon>Bacteria</taxon>
        <taxon>Candidatus Woykeibacteriota</taxon>
    </lineage>
</organism>
<evidence type="ECO:0000256" key="3">
    <source>
        <dbReference type="ARBA" id="ARBA00018111"/>
    </source>
</evidence>
<comment type="subcellular location">
    <subcellularLocation>
        <location evidence="1 5">Cytoplasm</location>
    </subcellularLocation>
</comment>
<dbReference type="STRING" id="1802603.A3F35_02230"/>
<proteinExistence type="inferred from homology"/>
<feature type="domain" description="RecX second three-helical" evidence="6">
    <location>
        <begin position="120"/>
        <end position="161"/>
    </location>
</feature>
<evidence type="ECO:0000256" key="5">
    <source>
        <dbReference type="HAMAP-Rule" id="MF_01114"/>
    </source>
</evidence>
<reference evidence="9 10" key="1">
    <citation type="journal article" date="2016" name="Nat. Commun.">
        <title>Thousands of microbial genomes shed light on interconnected biogeochemical processes in an aquifer system.</title>
        <authorList>
            <person name="Anantharaman K."/>
            <person name="Brown C.T."/>
            <person name="Hug L.A."/>
            <person name="Sharon I."/>
            <person name="Castelle C.J."/>
            <person name="Probst A.J."/>
            <person name="Thomas B.C."/>
            <person name="Singh A."/>
            <person name="Wilkins M.J."/>
            <person name="Karaoz U."/>
            <person name="Brodie E.L."/>
            <person name="Williams K.H."/>
            <person name="Hubbard S.S."/>
            <person name="Banfield J.F."/>
        </authorList>
    </citation>
    <scope>NUCLEOTIDE SEQUENCE [LARGE SCALE GENOMIC DNA]</scope>
</reference>
<evidence type="ECO:0000256" key="2">
    <source>
        <dbReference type="ARBA" id="ARBA00009695"/>
    </source>
</evidence>
<dbReference type="Pfam" id="PF21981">
    <property type="entry name" value="RecX_HTH3"/>
    <property type="match status" value="1"/>
</dbReference>
<evidence type="ECO:0000313" key="9">
    <source>
        <dbReference type="EMBL" id="OGY29323.1"/>
    </source>
</evidence>
<feature type="domain" description="RecX first three-helical" evidence="8">
    <location>
        <begin position="65"/>
        <end position="87"/>
    </location>
</feature>
<dbReference type="InterPro" id="IPR036388">
    <property type="entry name" value="WH-like_DNA-bd_sf"/>
</dbReference>
<accession>A0A1G1WNR3</accession>
<evidence type="ECO:0000259" key="7">
    <source>
        <dbReference type="Pfam" id="PF21981"/>
    </source>
</evidence>
<dbReference type="InterPro" id="IPR003783">
    <property type="entry name" value="Regulatory_RecX"/>
</dbReference>
<evidence type="ECO:0000313" key="10">
    <source>
        <dbReference type="Proteomes" id="UP000178068"/>
    </source>
</evidence>
<keyword evidence="4 5" id="KW-0963">Cytoplasm</keyword>
<feature type="domain" description="RecX third three-helical" evidence="7">
    <location>
        <begin position="167"/>
        <end position="212"/>
    </location>
</feature>
<dbReference type="GO" id="GO:0005737">
    <property type="term" value="C:cytoplasm"/>
    <property type="evidence" value="ECO:0007669"/>
    <property type="project" value="UniProtKB-SubCell"/>
</dbReference>
<dbReference type="Pfam" id="PF21982">
    <property type="entry name" value="RecX_HTH1"/>
    <property type="match status" value="1"/>
</dbReference>
<evidence type="ECO:0000256" key="4">
    <source>
        <dbReference type="ARBA" id="ARBA00022490"/>
    </source>
</evidence>
<comment type="similarity">
    <text evidence="2 5">Belongs to the RecX family.</text>
</comment>
<comment type="function">
    <text evidence="5">Modulates RecA activity.</text>
</comment>
<dbReference type="HAMAP" id="MF_01114">
    <property type="entry name" value="RecX"/>
    <property type="match status" value="1"/>
</dbReference>
<comment type="caution">
    <text evidence="9">The sequence shown here is derived from an EMBL/GenBank/DDBJ whole genome shotgun (WGS) entry which is preliminary data.</text>
</comment>
<dbReference type="InterPro" id="IPR053926">
    <property type="entry name" value="RecX_HTH_1st"/>
</dbReference>
<name>A0A1G1WNR3_9BACT</name>
<evidence type="ECO:0000256" key="1">
    <source>
        <dbReference type="ARBA" id="ARBA00004496"/>
    </source>
</evidence>
<dbReference type="Pfam" id="PF02631">
    <property type="entry name" value="RecX_HTH2"/>
    <property type="match status" value="1"/>
</dbReference>
<dbReference type="AlphaFoldDB" id="A0A1G1WNR3"/>